<evidence type="ECO:0000313" key="2">
    <source>
        <dbReference type="Proteomes" id="UP000006851"/>
    </source>
</evidence>
<gene>
    <name evidence="1" type="ordered locus">Corgl_1633</name>
</gene>
<dbReference type="KEGG" id="cgo:Corgl_1633"/>
<dbReference type="Proteomes" id="UP000006851">
    <property type="component" value="Chromosome"/>
</dbReference>
<dbReference type="InterPro" id="IPR021530">
    <property type="entry name" value="AllH-like"/>
</dbReference>
<dbReference type="AlphaFoldDB" id="F2N956"/>
<name>F2N956_CORGP</name>
<dbReference type="OrthoDB" id="4933449at2"/>
<dbReference type="EMBL" id="CP002628">
    <property type="protein sequence ID" value="AEB07732.1"/>
    <property type="molecule type" value="Genomic_DNA"/>
</dbReference>
<dbReference type="STRING" id="700015.Corgl_1633"/>
<dbReference type="Pfam" id="PF11392">
    <property type="entry name" value="AllH"/>
    <property type="match status" value="1"/>
</dbReference>
<reference evidence="2" key="1">
    <citation type="journal article" date="2013" name="Stand. Genomic Sci.">
        <title>Complete genome sequence of Coriobacterium glomerans type strain (PW2(T)) from the midgut of Pyrrhocoris apterus L. (red soldier bug).</title>
        <authorList>
            <person name="Stackebrandt E."/>
            <person name="Zeytun A."/>
            <person name="Lapidus A."/>
            <person name="Nolan M."/>
            <person name="Lucas S."/>
            <person name="Hammon N."/>
            <person name="Deshpande S."/>
            <person name="Cheng J.F."/>
            <person name="Tapia R."/>
            <person name="Goodwin L.A."/>
            <person name="Pitluck S."/>
            <person name="Liolios K."/>
            <person name="Pagani I."/>
            <person name="Ivanova N."/>
            <person name="Mavromatis K."/>
            <person name="Mikhailova N."/>
            <person name="Huntemann M."/>
            <person name="Pati A."/>
            <person name="Chen A."/>
            <person name="Palaniappan K."/>
            <person name="Chang Y.J."/>
            <person name="Land M."/>
            <person name="Hauser L."/>
            <person name="Rohde M."/>
            <person name="Pukall R."/>
            <person name="Goker M."/>
            <person name="Detter J.C."/>
            <person name="Woyke T."/>
            <person name="Bristow J."/>
            <person name="Eisen J.A."/>
            <person name="Markowitz V."/>
            <person name="Hugenholtz P."/>
            <person name="Kyrpides N.C."/>
            <person name="Klenk H.P."/>
        </authorList>
    </citation>
    <scope>NUCLEOTIDE SEQUENCE</scope>
    <source>
        <strain evidence="2">ATCC 49209 / DSM 20642 / JCM 10262 / PW2</strain>
    </source>
</reference>
<accession>F2N956</accession>
<sequence length="332" mass="35534">MADLTTRIVGDRARVCSQLLDRLPARGSGSVLSAYSSGFNISVGEELLYMGSTDRALSCTGAAVSARERNVLRARARPGDLVTLRDRVVRVYDRLGVTEIDLSGFEPVDLSLASIRSAAIDDEARTALIRCLDELDLATTIGIARDARLREHLHRLADPDSSSAGIARGVEFLLGRGAGLTPSGDDVLMGLGVARWLQRRETRLIDAISRSGLDRTTPVSRAYLRALIAGAANENYIDLGRAVAAAQTERFGGLIKSIRAVGHTSGSDSLLGFALGWGLDVDRLLSTKPQRTHSGCRASTSDGSIASPGAFRVVRGTRMNRMCTRSGIYHLA</sequence>
<protein>
    <recommendedName>
        <fullName evidence="3">DUF2877 domain-containing protein</fullName>
    </recommendedName>
</protein>
<dbReference type="RefSeq" id="WP_013709474.1">
    <property type="nucleotide sequence ID" value="NC_015389.1"/>
</dbReference>
<evidence type="ECO:0008006" key="3">
    <source>
        <dbReference type="Google" id="ProtNLM"/>
    </source>
</evidence>
<evidence type="ECO:0000313" key="1">
    <source>
        <dbReference type="EMBL" id="AEB07732.1"/>
    </source>
</evidence>
<organism evidence="1 2">
    <name type="scientific">Coriobacterium glomerans (strain ATCC 49209 / DSM 20642 / JCM 10262 / PW2)</name>
    <dbReference type="NCBI Taxonomy" id="700015"/>
    <lineage>
        <taxon>Bacteria</taxon>
        <taxon>Bacillati</taxon>
        <taxon>Actinomycetota</taxon>
        <taxon>Coriobacteriia</taxon>
        <taxon>Coriobacteriales</taxon>
        <taxon>Coriobacteriaceae</taxon>
        <taxon>Coriobacterium</taxon>
    </lineage>
</organism>
<dbReference type="HOGENOM" id="CLU_072005_0_0_11"/>
<proteinExistence type="predicted"/>
<keyword evidence="2" id="KW-1185">Reference proteome</keyword>
<dbReference type="eggNOG" id="ENOG5032WGX">
    <property type="taxonomic scope" value="Bacteria"/>
</dbReference>